<evidence type="ECO:0000259" key="2">
    <source>
        <dbReference type="Pfam" id="PF00534"/>
    </source>
</evidence>
<dbReference type="RefSeq" id="WP_047189227.1">
    <property type="nucleotide sequence ID" value="NZ_LCYG01000028.1"/>
</dbReference>
<sequence length="405" mass="46081">MKIVFVHQNFPGQFLRLSQSFVAEGHEVVALGMTKQCALKGVKYYPYNPAPGPEDPQFEARFSPVIPRLRRAYGVAHKARELASRGFEPDVVVVNTGWGENLFLKDVWPKAKHVAYFEYYYHAKGQDLDFDPEFPVTDEEVIWRLRLKNSMQLGALDAADLAVAPTKYQRDTFPTYLHDRVAIIHDGIDTERLVPNPTMGIQIGKDGPKLSRQKPVVTYVTRNIEPMRGAHIVFKSLPYLLDVDPELRVVVIGGKGNSYSGRAPGGKSWYDHFVSKIDRPVDWSRVHLVGNLPYDQFVKVLQVSSAHIYMTYPFVLSWSSIEAMALECRIVASDTAPVREIITDGVNGRLFPFFDHRALAERVRETLIDKEKSAAIAKEARRIAVERYDYETVCLPQWREFLGII</sequence>
<evidence type="ECO:0008006" key="6">
    <source>
        <dbReference type="Google" id="ProtNLM"/>
    </source>
</evidence>
<name>A0A0H1RDL2_9HYPH</name>
<proteinExistence type="predicted"/>
<dbReference type="EMBL" id="LCYG01000028">
    <property type="protein sequence ID" value="KLK92931.1"/>
    <property type="molecule type" value="Genomic_DNA"/>
</dbReference>
<dbReference type="InterPro" id="IPR022623">
    <property type="entry name" value="Glyco_trans_4"/>
</dbReference>
<dbReference type="PATRIC" id="fig|1225564.3.peg.3068"/>
<evidence type="ECO:0000259" key="3">
    <source>
        <dbReference type="Pfam" id="PF12000"/>
    </source>
</evidence>
<keyword evidence="1" id="KW-0808">Transferase</keyword>
<dbReference type="SUPFAM" id="SSF53756">
    <property type="entry name" value="UDP-Glycosyltransferase/glycogen phosphorylase"/>
    <property type="match status" value="1"/>
</dbReference>
<dbReference type="PANTHER" id="PTHR46401:SF2">
    <property type="entry name" value="GLYCOSYLTRANSFERASE WBBK-RELATED"/>
    <property type="match status" value="1"/>
</dbReference>
<comment type="caution">
    <text evidence="4">The sequence shown here is derived from an EMBL/GenBank/DDBJ whole genome shotgun (WGS) entry which is preliminary data.</text>
</comment>
<reference evidence="4 5" key="1">
    <citation type="submission" date="2015-05" db="EMBL/GenBank/DDBJ databases">
        <title>Draft genome sequence of Microvirga vignae strain BR3299, a novel nitrogen fixing bacteria isolated from Brazil semi-aired region.</title>
        <authorList>
            <person name="Zilli J.E."/>
            <person name="Passos S.R."/>
            <person name="Leite J."/>
            <person name="Baldani J.I."/>
            <person name="Xavier G.R."/>
            <person name="Rumjaneck N.G."/>
            <person name="Simoes-Araujo J.L."/>
        </authorList>
    </citation>
    <scope>NUCLEOTIDE SEQUENCE [LARGE SCALE GENOMIC DNA]</scope>
    <source>
        <strain evidence="4 5">BR3299</strain>
    </source>
</reference>
<accession>A0A0H1RDL2</accession>
<dbReference type="Pfam" id="PF12000">
    <property type="entry name" value="Glyco_trans_4_3"/>
    <property type="match status" value="1"/>
</dbReference>
<evidence type="ECO:0000313" key="5">
    <source>
        <dbReference type="Proteomes" id="UP000035489"/>
    </source>
</evidence>
<dbReference type="GO" id="GO:0016757">
    <property type="term" value="F:glycosyltransferase activity"/>
    <property type="evidence" value="ECO:0007669"/>
    <property type="project" value="InterPro"/>
</dbReference>
<dbReference type="PANTHER" id="PTHR46401">
    <property type="entry name" value="GLYCOSYLTRANSFERASE WBBK-RELATED"/>
    <property type="match status" value="1"/>
</dbReference>
<dbReference type="STRING" id="1225564.AA309_11845"/>
<keyword evidence="5" id="KW-1185">Reference proteome</keyword>
<dbReference type="Pfam" id="PF00534">
    <property type="entry name" value="Glycos_transf_1"/>
    <property type="match status" value="1"/>
</dbReference>
<organism evidence="4 5">
    <name type="scientific">Microvirga vignae</name>
    <dbReference type="NCBI Taxonomy" id="1225564"/>
    <lineage>
        <taxon>Bacteria</taxon>
        <taxon>Pseudomonadati</taxon>
        <taxon>Pseudomonadota</taxon>
        <taxon>Alphaproteobacteria</taxon>
        <taxon>Hyphomicrobiales</taxon>
        <taxon>Methylobacteriaceae</taxon>
        <taxon>Microvirga</taxon>
    </lineage>
</organism>
<evidence type="ECO:0000313" key="4">
    <source>
        <dbReference type="EMBL" id="KLK92931.1"/>
    </source>
</evidence>
<dbReference type="Gene3D" id="3.40.50.2000">
    <property type="entry name" value="Glycogen Phosphorylase B"/>
    <property type="match status" value="2"/>
</dbReference>
<dbReference type="OrthoDB" id="9793726at2"/>
<gene>
    <name evidence="4" type="ORF">AA309_11845</name>
</gene>
<dbReference type="InterPro" id="IPR001296">
    <property type="entry name" value="Glyco_trans_1"/>
</dbReference>
<dbReference type="Proteomes" id="UP000035489">
    <property type="component" value="Unassembled WGS sequence"/>
</dbReference>
<evidence type="ECO:0000256" key="1">
    <source>
        <dbReference type="ARBA" id="ARBA00022679"/>
    </source>
</evidence>
<feature type="domain" description="Glycosyl transferase family 4" evidence="3">
    <location>
        <begin position="25"/>
        <end position="192"/>
    </location>
</feature>
<dbReference type="GO" id="GO:0009103">
    <property type="term" value="P:lipopolysaccharide biosynthetic process"/>
    <property type="evidence" value="ECO:0007669"/>
    <property type="project" value="TreeGrafter"/>
</dbReference>
<protein>
    <recommendedName>
        <fullName evidence="6">Glycosyl transferase family 1</fullName>
    </recommendedName>
</protein>
<dbReference type="AlphaFoldDB" id="A0A0H1RDL2"/>
<feature type="domain" description="Glycosyl transferase family 1" evidence="2">
    <location>
        <begin position="213"/>
        <end position="382"/>
    </location>
</feature>